<keyword evidence="2" id="KW-0489">Methyltransferase</keyword>
<dbReference type="PANTHER" id="PTHR33841:SF1">
    <property type="entry name" value="DNA METHYLTRANSFERASE A"/>
    <property type="match status" value="1"/>
</dbReference>
<dbReference type="Pfam" id="PF20466">
    <property type="entry name" value="MmeI_TRD"/>
    <property type="match status" value="1"/>
</dbReference>
<dbReference type="Pfam" id="PF07669">
    <property type="entry name" value="Eco57I"/>
    <property type="match status" value="1"/>
</dbReference>
<dbReference type="GO" id="GO:0006304">
    <property type="term" value="P:DNA modification"/>
    <property type="evidence" value="ECO:0007669"/>
    <property type="project" value="InterPro"/>
</dbReference>
<dbReference type="GO" id="GO:0003676">
    <property type="term" value="F:nucleic acid binding"/>
    <property type="evidence" value="ECO:0007669"/>
    <property type="project" value="InterPro"/>
</dbReference>
<evidence type="ECO:0000256" key="3">
    <source>
        <dbReference type="ARBA" id="ARBA00022679"/>
    </source>
</evidence>
<protein>
    <recommendedName>
        <fullName evidence="1">site-specific DNA-methyltransferase (adenine-specific)</fullName>
        <ecNumber evidence="1">2.1.1.72</ecNumber>
    </recommendedName>
</protein>
<dbReference type="PRINTS" id="PR00507">
    <property type="entry name" value="N12N6MTFRASE"/>
</dbReference>
<dbReference type="InterPro" id="IPR046820">
    <property type="entry name" value="MmeI_TRD"/>
</dbReference>
<dbReference type="EC" id="2.1.1.72" evidence="1"/>
<sequence>MADVLYRDPDIEWLDHVQPVGLVVAPSVLKELGLTPLHQSPVDTAEAAEHLNPDVSGPALPDPWTFMEKVLGWNAAHVAGAPGGPELPDTLLVSLPEHGTTLAPTWAVAELGQNGQPWQLLVRIEVAGTEPDGRAQLDGWEASPHQRFERLLRDTGVFAGLLITDRELRLVYAPRGETSGYLSFPLRPLGMVAGRPMLGGLKLLLDSSSLFTAADTHRLPALLKKSRDAQASVSTELAGQVLGALHELLRGLDAADADLIRDLARSNPGHLYEGLLTVLMRLVFILYAEDRDLLPSRADARARAIYETSYSVRGLYARLAEDAALNPDTMNERRGGWGQLLALFRLIHKGHRSHFVQARGGKLFDPDEFLFLEGRKTRDDAPRILSVSDGCILRILEGLMTLKLRGQERQRLSYRTLDVEQIGSVYETVMGFTVEAAKSSVLAIKAGKNNRTPVFVALDELLARKGKDRIKDLKENVGRSLTAAQAKPVEAAKSVEELAAAFEGMVDERGSPRHVMAPAGTPILQPTGERRRTGSHYTPRSLTQPIVAHALEPAFERLGPDATPDQILDLKVCDPAMGSGAFLVEACRAIASRLVAAWARWPETRPVIPADEDEELHARRLVAQRCLYGVDKNPRAVDLAKLSLWLATLAKDHEFTFLDHALKCGDSLVGLTREQIAATHWDTTKPPTFVGKLVGDHLRDAEQGRARIREEAEWATEAELRPQLKSVDAKLEVARLIGDGVIAAFFFADKPRKRIEALVEFQKLVQNNLGSRDWMEKAAWFSDELLMSEHPLCPFHWTIEYPEVFSRDNPGFDAIIGNPPFAGKNTIIAGNRKNYLPWLQTLHERAHGNADLVAHFFRRAFGLLRHAGVFGLIATNTIGQGDTRDTGLAAIIAEGGAIARATRRLKWPGEAAVVVSVVHLVKGAAQSPSLDGRQVRRISAYLVEGDLDRAPERLAENARRAFIGSYILGAGFTFDDISAAKGESESLDEMRALVAKDQRNAERIFPYIGGEEVNTSPTHAHHRYVIDFADYPLRRDSALGSWFMNEGTEACEERRREWLRSGVVPSDYPDEVAEDWPDLLAIVDRRIKPQRIKLPPSNAWNKTVAKYWWRWGAYRKELNRTIGGLRRYIFIPNLSPHLLVTFINAGVVTGAPHNVVAFSNLAPFSVIQSRPHEVWARFFSSSMKDDLRYAPSDCFETFPLPEGFETSPALEAAGRAYHDHRAALMIARNEGMTKTYNRFHDRTEAATDIVRLRELHAAMDRAVLEAYGWHDLAERAAPIFLDETNEDDHTYQGRLFWPSDFRDEVLTRLLALNAERAEAERAAGLIVAADQDDEELESEEEAS</sequence>
<evidence type="ECO:0000256" key="4">
    <source>
        <dbReference type="ARBA" id="ARBA00022691"/>
    </source>
</evidence>
<evidence type="ECO:0000313" key="9">
    <source>
        <dbReference type="EMBL" id="MBB5754680.1"/>
    </source>
</evidence>
<dbReference type="InterPro" id="IPR002052">
    <property type="entry name" value="DNA_methylase_N6_adenine_CS"/>
</dbReference>
<dbReference type="SUPFAM" id="SSF53335">
    <property type="entry name" value="S-adenosyl-L-methionine-dependent methyltransferases"/>
    <property type="match status" value="1"/>
</dbReference>
<dbReference type="RefSeq" id="WP_183858111.1">
    <property type="nucleotide sequence ID" value="NZ_JACHOO010000009.1"/>
</dbReference>
<dbReference type="PANTHER" id="PTHR33841">
    <property type="entry name" value="DNA METHYLTRANSFERASE YEEA-RELATED"/>
    <property type="match status" value="1"/>
</dbReference>
<accession>A0A7W9FQ05</accession>
<keyword evidence="3" id="KW-0808">Transferase</keyword>
<name>A0A7W9FQ05_9HYPH</name>
<keyword evidence="10" id="KW-1185">Reference proteome</keyword>
<dbReference type="InterPro" id="IPR050953">
    <property type="entry name" value="N4_N6_ade-DNA_methylase"/>
</dbReference>
<keyword evidence="4" id="KW-0949">S-adenosyl-L-methionine</keyword>
<feature type="domain" description="MmeI-like target recognition" evidence="8">
    <location>
        <begin position="1137"/>
        <end position="1202"/>
    </location>
</feature>
<evidence type="ECO:0000313" key="10">
    <source>
        <dbReference type="Proteomes" id="UP000523821"/>
    </source>
</evidence>
<evidence type="ECO:0000256" key="6">
    <source>
        <dbReference type="SAM" id="MobiDB-lite"/>
    </source>
</evidence>
<comment type="caution">
    <text evidence="9">The sequence shown here is derived from an EMBL/GenBank/DDBJ whole genome shotgun (WGS) entry which is preliminary data.</text>
</comment>
<evidence type="ECO:0000256" key="2">
    <source>
        <dbReference type="ARBA" id="ARBA00022603"/>
    </source>
</evidence>
<evidence type="ECO:0000259" key="8">
    <source>
        <dbReference type="Pfam" id="PF20466"/>
    </source>
</evidence>
<proteinExistence type="predicted"/>
<feature type="region of interest" description="Disordered" evidence="6">
    <location>
        <begin position="511"/>
        <end position="538"/>
    </location>
</feature>
<evidence type="ECO:0000256" key="5">
    <source>
        <dbReference type="ARBA" id="ARBA00047942"/>
    </source>
</evidence>
<dbReference type="InterPro" id="IPR011639">
    <property type="entry name" value="MethylTrfase_TaqI-like_dom"/>
</dbReference>
<feature type="domain" description="Type II methyltransferase M.TaqI-like" evidence="7">
    <location>
        <begin position="626"/>
        <end position="879"/>
    </location>
</feature>
<dbReference type="InterPro" id="IPR029063">
    <property type="entry name" value="SAM-dependent_MTases_sf"/>
</dbReference>
<dbReference type="EMBL" id="JACHOO010000009">
    <property type="protein sequence ID" value="MBB5754680.1"/>
    <property type="molecule type" value="Genomic_DNA"/>
</dbReference>
<dbReference type="Proteomes" id="UP000523821">
    <property type="component" value="Unassembled WGS sequence"/>
</dbReference>
<comment type="catalytic activity">
    <reaction evidence="5">
        <text>a 2'-deoxyadenosine in DNA + S-adenosyl-L-methionine = an N(6)-methyl-2'-deoxyadenosine in DNA + S-adenosyl-L-homocysteine + H(+)</text>
        <dbReference type="Rhea" id="RHEA:15197"/>
        <dbReference type="Rhea" id="RHEA-COMP:12418"/>
        <dbReference type="Rhea" id="RHEA-COMP:12419"/>
        <dbReference type="ChEBI" id="CHEBI:15378"/>
        <dbReference type="ChEBI" id="CHEBI:57856"/>
        <dbReference type="ChEBI" id="CHEBI:59789"/>
        <dbReference type="ChEBI" id="CHEBI:90615"/>
        <dbReference type="ChEBI" id="CHEBI:90616"/>
        <dbReference type="EC" id="2.1.1.72"/>
    </reaction>
</comment>
<dbReference type="PROSITE" id="PS00092">
    <property type="entry name" value="N6_MTASE"/>
    <property type="match status" value="1"/>
</dbReference>
<evidence type="ECO:0000256" key="1">
    <source>
        <dbReference type="ARBA" id="ARBA00011900"/>
    </source>
</evidence>
<dbReference type="GO" id="GO:0009007">
    <property type="term" value="F:site-specific DNA-methyltransferase (adenine-specific) activity"/>
    <property type="evidence" value="ECO:0007669"/>
    <property type="project" value="UniProtKB-EC"/>
</dbReference>
<organism evidence="9 10">
    <name type="scientific">Prosthecomicrobium pneumaticum</name>
    <dbReference type="NCBI Taxonomy" id="81895"/>
    <lineage>
        <taxon>Bacteria</taxon>
        <taxon>Pseudomonadati</taxon>
        <taxon>Pseudomonadota</taxon>
        <taxon>Alphaproteobacteria</taxon>
        <taxon>Hyphomicrobiales</taxon>
        <taxon>Kaistiaceae</taxon>
        <taxon>Prosthecomicrobium</taxon>
    </lineage>
</organism>
<dbReference type="Gene3D" id="3.40.50.150">
    <property type="entry name" value="Vaccinia Virus protein VP39"/>
    <property type="match status" value="1"/>
</dbReference>
<gene>
    <name evidence="9" type="ORF">GGQ63_003768</name>
</gene>
<evidence type="ECO:0000259" key="7">
    <source>
        <dbReference type="Pfam" id="PF07669"/>
    </source>
</evidence>
<dbReference type="GO" id="GO:0032259">
    <property type="term" value="P:methylation"/>
    <property type="evidence" value="ECO:0007669"/>
    <property type="project" value="UniProtKB-KW"/>
</dbReference>
<reference evidence="9 10" key="1">
    <citation type="submission" date="2020-08" db="EMBL/GenBank/DDBJ databases">
        <title>Genomic Encyclopedia of Type Strains, Phase IV (KMG-IV): sequencing the most valuable type-strain genomes for metagenomic binning, comparative biology and taxonomic classification.</title>
        <authorList>
            <person name="Goeker M."/>
        </authorList>
    </citation>
    <scope>NUCLEOTIDE SEQUENCE [LARGE SCALE GENOMIC DNA]</scope>
    <source>
        <strain evidence="9 10">DSM 16268</strain>
    </source>
</reference>